<dbReference type="AlphaFoldDB" id="A0A7K2IP58"/>
<evidence type="ECO:0000313" key="6">
    <source>
        <dbReference type="Proteomes" id="UP000467124"/>
    </source>
</evidence>
<dbReference type="PANTHER" id="PTHR10357:SF179">
    <property type="entry name" value="NEUTRAL AND BASIC AMINO ACID TRANSPORT PROTEIN RBAT"/>
    <property type="match status" value="1"/>
</dbReference>
<dbReference type="EMBL" id="WWHY01000001">
    <property type="protein sequence ID" value="MYR31564.1"/>
    <property type="molecule type" value="Genomic_DNA"/>
</dbReference>
<dbReference type="Proteomes" id="UP000467124">
    <property type="component" value="Unassembled WGS sequence"/>
</dbReference>
<keyword evidence="2" id="KW-0325">Glycoprotein</keyword>
<evidence type="ECO:0000256" key="1">
    <source>
        <dbReference type="ARBA" id="ARBA00008061"/>
    </source>
</evidence>
<dbReference type="SUPFAM" id="SSF51445">
    <property type="entry name" value="(Trans)glycosidases"/>
    <property type="match status" value="1"/>
</dbReference>
<comment type="caution">
    <text evidence="5">The sequence shown here is derived from an EMBL/GenBank/DDBJ whole genome shotgun (WGS) entry which is preliminary data.</text>
</comment>
<feature type="region of interest" description="Disordered" evidence="3">
    <location>
        <begin position="519"/>
        <end position="547"/>
    </location>
</feature>
<dbReference type="InterPro" id="IPR006047">
    <property type="entry name" value="GH13_cat_dom"/>
</dbReference>
<gene>
    <name evidence="5" type="ORF">GTW20_04590</name>
</gene>
<sequence>MRQWWRDAVLYQVYPRSLADSDGDGVGDLRGITERLDHIAALGADGIWLSPFYPSPWADGGYDVSDFRGVDPSLGTLADFDALVASAHMRDLRVMIDIVPNHTSEEHAWFRAALASPDAPERDLYVFRDGRGPDGSEPPTNWRSTFGGPAWTRVPDGQWYLHMFAPEQPDLNWGHERVREEFRDILRFWSDRGVDGFRIDVAYALVKDLDPLRDLVLVEGGRFEDIAANPDHPFLDRPEVHEVYRDWNRVLSAYDPPRATVAEVWLPGERRVLYTRPDELDQAFNFEFLLTPWDASAYREVIASSLTDAERVGTVPTWVTENHDVVRVPSRLGLPSGTDLRRWLLSDGRDPEPDQDLGRARARALALLTLALPGSAYVYQGQELGLPEVADLPVEALEDPRWRGGGHTDKGRDGCRVPLPWTRGGDSFGFGPAGSWLPQPSWWGEYSVLAQDEDPGSTLWLYRNALRLRRGFSSDETLVWDEELNRGPVLAFHRSDVLVVVNTGDDPIRLPRGEVLLSSAEPDGELPGNSTVWMRPTDRPTSGSGTP</sequence>
<dbReference type="FunFam" id="3.90.400.10:FF:000001">
    <property type="entry name" value="Maltase A3, isoform A"/>
    <property type="match status" value="1"/>
</dbReference>
<dbReference type="InterPro" id="IPR017853">
    <property type="entry name" value="GH"/>
</dbReference>
<dbReference type="RefSeq" id="WP_161110340.1">
    <property type="nucleotide sequence ID" value="NZ_WWHY01000001.1"/>
</dbReference>
<dbReference type="SMART" id="SM00642">
    <property type="entry name" value="Aamy"/>
    <property type="match status" value="1"/>
</dbReference>
<evidence type="ECO:0000256" key="3">
    <source>
        <dbReference type="SAM" id="MobiDB-lite"/>
    </source>
</evidence>
<comment type="similarity">
    <text evidence="1">Belongs to the glycosyl hydrolase 13 family.</text>
</comment>
<evidence type="ECO:0000256" key="2">
    <source>
        <dbReference type="ARBA" id="ARBA00023180"/>
    </source>
</evidence>
<dbReference type="GO" id="GO:0009313">
    <property type="term" value="P:oligosaccharide catabolic process"/>
    <property type="evidence" value="ECO:0007669"/>
    <property type="project" value="TreeGrafter"/>
</dbReference>
<proteinExistence type="inferred from homology"/>
<dbReference type="Pfam" id="PF00128">
    <property type="entry name" value="Alpha-amylase"/>
    <property type="match status" value="1"/>
</dbReference>
<organism evidence="5 6">
    <name type="scientific">Nocardiopsis alba</name>
    <dbReference type="NCBI Taxonomy" id="53437"/>
    <lineage>
        <taxon>Bacteria</taxon>
        <taxon>Bacillati</taxon>
        <taxon>Actinomycetota</taxon>
        <taxon>Actinomycetes</taxon>
        <taxon>Streptosporangiales</taxon>
        <taxon>Nocardiopsidaceae</taxon>
        <taxon>Nocardiopsis</taxon>
    </lineage>
</organism>
<evidence type="ECO:0000259" key="4">
    <source>
        <dbReference type="SMART" id="SM00642"/>
    </source>
</evidence>
<protein>
    <submittedName>
        <fullName evidence="5">Alpha-amylase</fullName>
    </submittedName>
</protein>
<name>A0A7K2IP58_9ACTN</name>
<dbReference type="Gene3D" id="3.90.400.10">
    <property type="entry name" value="Oligo-1,6-glucosidase, Domain 2"/>
    <property type="match status" value="1"/>
</dbReference>
<evidence type="ECO:0000313" key="5">
    <source>
        <dbReference type="EMBL" id="MYR31564.1"/>
    </source>
</evidence>
<dbReference type="InterPro" id="IPR045857">
    <property type="entry name" value="O16G_dom_2"/>
</dbReference>
<reference evidence="5 6" key="1">
    <citation type="journal article" date="2019" name="Nat. Commun.">
        <title>The antimicrobial potential of Streptomyces from insect microbiomes.</title>
        <authorList>
            <person name="Chevrette M.G."/>
            <person name="Carlson C.M."/>
            <person name="Ortega H.E."/>
            <person name="Thomas C."/>
            <person name="Ananiev G.E."/>
            <person name="Barns K.J."/>
            <person name="Book A.J."/>
            <person name="Cagnazzo J."/>
            <person name="Carlos C."/>
            <person name="Flanigan W."/>
            <person name="Grubbs K.J."/>
            <person name="Horn H.A."/>
            <person name="Hoffmann F.M."/>
            <person name="Klassen J.L."/>
            <person name="Knack J.J."/>
            <person name="Lewin G.R."/>
            <person name="McDonald B.R."/>
            <person name="Muller L."/>
            <person name="Melo W.G.P."/>
            <person name="Pinto-Tomas A.A."/>
            <person name="Schmitz A."/>
            <person name="Wendt-Pienkowski E."/>
            <person name="Wildman S."/>
            <person name="Zhao M."/>
            <person name="Zhang F."/>
            <person name="Bugni T.S."/>
            <person name="Andes D.R."/>
            <person name="Pupo M.T."/>
            <person name="Currie C.R."/>
        </authorList>
    </citation>
    <scope>NUCLEOTIDE SEQUENCE [LARGE SCALE GENOMIC DNA]</scope>
    <source>
        <strain evidence="5 6">SID5840</strain>
    </source>
</reference>
<dbReference type="CDD" id="cd11332">
    <property type="entry name" value="AmyAc_OligoGlu_TS"/>
    <property type="match status" value="1"/>
</dbReference>
<dbReference type="Gene3D" id="3.20.20.80">
    <property type="entry name" value="Glycosidases"/>
    <property type="match status" value="1"/>
</dbReference>
<dbReference type="GO" id="GO:0004556">
    <property type="term" value="F:alpha-amylase activity"/>
    <property type="evidence" value="ECO:0007669"/>
    <property type="project" value="TreeGrafter"/>
</dbReference>
<dbReference type="PANTHER" id="PTHR10357">
    <property type="entry name" value="ALPHA-AMYLASE FAMILY MEMBER"/>
    <property type="match status" value="1"/>
</dbReference>
<feature type="domain" description="Glycosyl hydrolase family 13 catalytic" evidence="4">
    <location>
        <begin position="12"/>
        <end position="416"/>
    </location>
</feature>
<accession>A0A7K2IP58</accession>